<comment type="caution">
    <text evidence="1">The sequence shown here is derived from an EMBL/GenBank/DDBJ whole genome shotgun (WGS) entry which is preliminary data.</text>
</comment>
<organism evidence="1 2">
    <name type="scientific">Russula earlei</name>
    <dbReference type="NCBI Taxonomy" id="71964"/>
    <lineage>
        <taxon>Eukaryota</taxon>
        <taxon>Fungi</taxon>
        <taxon>Dikarya</taxon>
        <taxon>Basidiomycota</taxon>
        <taxon>Agaricomycotina</taxon>
        <taxon>Agaricomycetes</taxon>
        <taxon>Russulales</taxon>
        <taxon>Russulaceae</taxon>
        <taxon>Russula</taxon>
    </lineage>
</organism>
<evidence type="ECO:0000313" key="1">
    <source>
        <dbReference type="EMBL" id="KAI9507188.1"/>
    </source>
</evidence>
<dbReference type="Proteomes" id="UP001207468">
    <property type="component" value="Unassembled WGS sequence"/>
</dbReference>
<reference evidence="1" key="1">
    <citation type="submission" date="2021-03" db="EMBL/GenBank/DDBJ databases">
        <title>Evolutionary priming and transition to the ectomycorrhizal habit in an iconic lineage of mushroom-forming fungi: is preadaptation a requirement?</title>
        <authorList>
            <consortium name="DOE Joint Genome Institute"/>
            <person name="Looney B.P."/>
            <person name="Miyauchi S."/>
            <person name="Morin E."/>
            <person name="Drula E."/>
            <person name="Courty P.E."/>
            <person name="Chicoki N."/>
            <person name="Fauchery L."/>
            <person name="Kohler A."/>
            <person name="Kuo A."/>
            <person name="LaButti K."/>
            <person name="Pangilinan J."/>
            <person name="Lipzen A."/>
            <person name="Riley R."/>
            <person name="Andreopoulos W."/>
            <person name="He G."/>
            <person name="Johnson J."/>
            <person name="Barry K.W."/>
            <person name="Grigoriev I.V."/>
            <person name="Nagy L."/>
            <person name="Hibbett D."/>
            <person name="Henrissat B."/>
            <person name="Matheny P.B."/>
            <person name="Labbe J."/>
            <person name="Martin A.F."/>
        </authorList>
    </citation>
    <scope>NUCLEOTIDE SEQUENCE</scope>
    <source>
        <strain evidence="1">BPL698</strain>
    </source>
</reference>
<proteinExistence type="predicted"/>
<gene>
    <name evidence="1" type="ORF">F5148DRAFT_146104</name>
</gene>
<dbReference type="EMBL" id="JAGFNK010000136">
    <property type="protein sequence ID" value="KAI9507188.1"/>
    <property type="molecule type" value="Genomic_DNA"/>
</dbReference>
<name>A0ACC0U6F5_9AGAM</name>
<sequence length="285" mass="31812">MPSANNHDPEKGKAIDGQLPNSEFNFGDSSGPFFTIYSKTVEEEDNKTVERWQKEAEGMIIFNGLFSAVVAALVVVSLQDLRPNSQDRAAFYLEKMYELQLDTNGSRPSTPSVSQPPDFSPPSYAVWVNSLWFSSLVISLTCAMLATSLQQWARRYIRLTQPARFPPHKRARVRAYFANGVDKFRVPWVADALPALVHLSLFIFVGLVIYLASINRSVFIAVFCCVAALLGVYGCITLTPFFWHDSPYCSPLSSPARLLCTEIVYAVLLVLYVFTIPFGRGTRCG</sequence>
<keyword evidence="2" id="KW-1185">Reference proteome</keyword>
<evidence type="ECO:0000313" key="2">
    <source>
        <dbReference type="Proteomes" id="UP001207468"/>
    </source>
</evidence>
<accession>A0ACC0U6F5</accession>
<protein>
    <submittedName>
        <fullName evidence="1">Uncharacterized protein</fullName>
    </submittedName>
</protein>